<gene>
    <name evidence="1" type="ORF">SAMN05660874_03404</name>
</gene>
<dbReference type="OrthoDB" id="3528482at2"/>
<dbReference type="AlphaFoldDB" id="A0A1I6STG3"/>
<sequence length="196" mass="21046">MSTAARFLWEFVKSPTTTAAVGPSSRALAEQMVAPIPLTGDPVVVELGPGTGAFTEVIQRRLAGRGTHLAVELNESWAAELGGRFPGVESVCADARRVPELLAERGLGKADVVVSGLPWVAHAPVAGVALVELLAGVMAPDGVFTQFAYTWTRWAPPARRQHADLRATFEETVVSRTVWRNLPPAVVYLARRPRTT</sequence>
<accession>A0A1I6STG3</accession>
<evidence type="ECO:0000313" key="2">
    <source>
        <dbReference type="Proteomes" id="UP000198852"/>
    </source>
</evidence>
<dbReference type="GO" id="GO:0008168">
    <property type="term" value="F:methyltransferase activity"/>
    <property type="evidence" value="ECO:0007669"/>
    <property type="project" value="UniProtKB-KW"/>
</dbReference>
<reference evidence="2" key="1">
    <citation type="submission" date="2016-10" db="EMBL/GenBank/DDBJ databases">
        <authorList>
            <person name="Varghese N."/>
            <person name="Submissions S."/>
        </authorList>
    </citation>
    <scope>NUCLEOTIDE SEQUENCE [LARGE SCALE GENOMIC DNA]</scope>
    <source>
        <strain evidence="2">DSM 44771</strain>
    </source>
</reference>
<name>A0A1I6STG3_9PSEU</name>
<dbReference type="SUPFAM" id="SSF53335">
    <property type="entry name" value="S-adenosyl-L-methionine-dependent methyltransferases"/>
    <property type="match status" value="1"/>
</dbReference>
<dbReference type="RefSeq" id="WP_093418837.1">
    <property type="nucleotide sequence ID" value="NZ_FOZX01000005.1"/>
</dbReference>
<dbReference type="STRING" id="95161.SAMN05660874_03404"/>
<organism evidence="1 2">
    <name type="scientific">Saccharopolyspora flava</name>
    <dbReference type="NCBI Taxonomy" id="95161"/>
    <lineage>
        <taxon>Bacteria</taxon>
        <taxon>Bacillati</taxon>
        <taxon>Actinomycetota</taxon>
        <taxon>Actinomycetes</taxon>
        <taxon>Pseudonocardiales</taxon>
        <taxon>Pseudonocardiaceae</taxon>
        <taxon>Saccharopolyspora</taxon>
    </lineage>
</organism>
<keyword evidence="1" id="KW-0808">Transferase</keyword>
<dbReference type="Proteomes" id="UP000198852">
    <property type="component" value="Unassembled WGS sequence"/>
</dbReference>
<keyword evidence="2" id="KW-1185">Reference proteome</keyword>
<protein>
    <submittedName>
        <fullName evidence="1">Phospholipid N-methyltransferase</fullName>
    </submittedName>
</protein>
<dbReference type="GO" id="GO:0032259">
    <property type="term" value="P:methylation"/>
    <property type="evidence" value="ECO:0007669"/>
    <property type="project" value="UniProtKB-KW"/>
</dbReference>
<keyword evidence="1" id="KW-0489">Methyltransferase</keyword>
<evidence type="ECO:0000313" key="1">
    <source>
        <dbReference type="EMBL" id="SFS80207.1"/>
    </source>
</evidence>
<dbReference type="Gene3D" id="3.40.50.150">
    <property type="entry name" value="Vaccinia Virus protein VP39"/>
    <property type="match status" value="1"/>
</dbReference>
<proteinExistence type="predicted"/>
<dbReference type="InterPro" id="IPR029063">
    <property type="entry name" value="SAM-dependent_MTases_sf"/>
</dbReference>
<dbReference type="EMBL" id="FOZX01000005">
    <property type="protein sequence ID" value="SFS80207.1"/>
    <property type="molecule type" value="Genomic_DNA"/>
</dbReference>
<dbReference type="CDD" id="cd02440">
    <property type="entry name" value="AdoMet_MTases"/>
    <property type="match status" value="1"/>
</dbReference>